<reference evidence="2 3" key="1">
    <citation type="submission" date="2016-12" db="EMBL/GenBank/DDBJ databases">
        <authorList>
            <person name="Song W.-J."/>
            <person name="Kurnit D.M."/>
        </authorList>
    </citation>
    <scope>NUCLEOTIDE SEQUENCE [LARGE SCALE GENOMIC DNA]</scope>
    <source>
        <strain evidence="2 3">DSM 14810</strain>
    </source>
</reference>
<evidence type="ECO:0000259" key="1">
    <source>
        <dbReference type="Pfam" id="PF21211"/>
    </source>
</evidence>
<dbReference type="Pfam" id="PF21211">
    <property type="entry name" value="FkbH_N"/>
    <property type="match status" value="1"/>
</dbReference>
<name>A0A1M7T507_9FIRM</name>
<dbReference type="RefSeq" id="WP_072705621.1">
    <property type="nucleotide sequence ID" value="NZ_FRDH01000017.1"/>
</dbReference>
<dbReference type="InterPro" id="IPR010037">
    <property type="entry name" value="FkbH_domain"/>
</dbReference>
<dbReference type="Gene3D" id="3.40.50.1000">
    <property type="entry name" value="HAD superfamily/HAD-like"/>
    <property type="match status" value="1"/>
</dbReference>
<proteinExistence type="predicted"/>
<gene>
    <name evidence="2" type="ORF">SAMN02745247_03005</name>
</gene>
<dbReference type="NCBIfam" id="TIGR01686">
    <property type="entry name" value="FkbH"/>
    <property type="match status" value="1"/>
</dbReference>
<dbReference type="InterPro" id="IPR036514">
    <property type="entry name" value="SGNH_hydro_sf"/>
</dbReference>
<dbReference type="InterPro" id="IPR010033">
    <property type="entry name" value="HAD_SF_ppase_IIIC"/>
</dbReference>
<dbReference type="InterPro" id="IPR049369">
    <property type="entry name" value="BF1531-like_N"/>
</dbReference>
<evidence type="ECO:0000313" key="3">
    <source>
        <dbReference type="Proteomes" id="UP000184097"/>
    </source>
</evidence>
<dbReference type="Gene3D" id="3.40.50.1110">
    <property type="entry name" value="SGNH hydrolase"/>
    <property type="match status" value="1"/>
</dbReference>
<feature type="domain" description="BF1531-like N-terminal" evidence="1">
    <location>
        <begin position="36"/>
        <end position="232"/>
    </location>
</feature>
<dbReference type="InterPro" id="IPR036412">
    <property type="entry name" value="HAD-like_sf"/>
</dbReference>
<dbReference type="Proteomes" id="UP000184097">
    <property type="component" value="Unassembled WGS sequence"/>
</dbReference>
<accession>A0A1M7T507</accession>
<dbReference type="SUPFAM" id="SSF56784">
    <property type="entry name" value="HAD-like"/>
    <property type="match status" value="1"/>
</dbReference>
<dbReference type="NCBIfam" id="TIGR01681">
    <property type="entry name" value="HAD-SF-IIIC"/>
    <property type="match status" value="1"/>
</dbReference>
<dbReference type="InterPro" id="IPR023214">
    <property type="entry name" value="HAD_sf"/>
</dbReference>
<organism evidence="2 3">
    <name type="scientific">Butyrivibrio hungatei DSM 14810</name>
    <dbReference type="NCBI Taxonomy" id="1121132"/>
    <lineage>
        <taxon>Bacteria</taxon>
        <taxon>Bacillati</taxon>
        <taxon>Bacillota</taxon>
        <taxon>Clostridia</taxon>
        <taxon>Lachnospirales</taxon>
        <taxon>Lachnospiraceae</taxon>
        <taxon>Butyrivibrio</taxon>
    </lineage>
</organism>
<dbReference type="EMBL" id="FRDH01000017">
    <property type="protein sequence ID" value="SHN65765.1"/>
    <property type="molecule type" value="Genomic_DNA"/>
</dbReference>
<dbReference type="AlphaFoldDB" id="A0A1M7T507"/>
<protein>
    <submittedName>
        <fullName evidence="2">HAD-superfamily phosphatase, subfamily IIIC/FkbH-like domain-containing protein</fullName>
    </submittedName>
</protein>
<evidence type="ECO:0000313" key="2">
    <source>
        <dbReference type="EMBL" id="SHN65765.1"/>
    </source>
</evidence>
<sequence length="596" mass="69165">MRELDYPFDSEWILKKKRKIKKELLADTTKSYIEKRIAILGGSTTSDIKDILELFLLNDGIKPTFYESEYNKYYEDGMFDNPALVDFDPEIIYIHTSNRNIYDWPEVTDNNEQISQKLENEINKFTSLWNHLFDKYHCSIIQNNFEMPFYRLLGNQDACMLQGKLNFINRLNEKLYEYARNHENFYIHDINYEAASYGLEKWADPSFWHLYKYAMCVPAIPYTAHGVYKIIKSILGKNKKVLALDLDNTLWGGVIGDDGPENIEIGQETAIGQTYSEFQRYIKEQKNIGALLTVISKNDDEVAKKGLARPDSILKEGDFVSFKANWEPKGKNLVDEANELSLLPESFVLIDDNPAERENVSQTISGVQTPDIGQVEQYIQRIDQAGYFEVTKLSADDTKRNEMYAANAKRIQAQTSYSDYGEYLKSLEMVAEIEPFNDMYMSRIAQLTNKSNQFNLTTKRYTQAEIQEISEDDSYITLYGKLEDKFGDNGVVSVVIGKELENTLHIDLWLMSCRVLKRDLEYAMMDKLIRICSKKGIKIIIGYYYPTAKNSMVKEFYSLFGFEKTDEDAEGNTTWVKQIPEECEKMNKYIEVKEVK</sequence>